<dbReference type="Gene3D" id="3.40.50.2020">
    <property type="match status" value="1"/>
</dbReference>
<reference evidence="2" key="1">
    <citation type="journal article" date="2015" name="Nature">
        <title>Complex archaea that bridge the gap between prokaryotes and eukaryotes.</title>
        <authorList>
            <person name="Spang A."/>
            <person name="Saw J.H."/>
            <person name="Jorgensen S.L."/>
            <person name="Zaremba-Niedzwiedzka K."/>
            <person name="Martijn J."/>
            <person name="Lind A.E."/>
            <person name="van Eijk R."/>
            <person name="Schleper C."/>
            <person name="Guy L."/>
            <person name="Ettema T.J."/>
        </authorList>
    </citation>
    <scope>NUCLEOTIDE SEQUENCE</scope>
</reference>
<organism evidence="2">
    <name type="scientific">marine sediment metagenome</name>
    <dbReference type="NCBI Taxonomy" id="412755"/>
    <lineage>
        <taxon>unclassified sequences</taxon>
        <taxon>metagenomes</taxon>
        <taxon>ecological metagenomes</taxon>
    </lineage>
</organism>
<dbReference type="SUPFAM" id="SSF53271">
    <property type="entry name" value="PRTase-like"/>
    <property type="match status" value="1"/>
</dbReference>
<dbReference type="InterPro" id="IPR050408">
    <property type="entry name" value="HGPRT"/>
</dbReference>
<sequence>MIEFTPENIFLNGKQIKKIVEDLSKKIERFYEEKSDVLLVAILDGAKTFSDNLLKHLSRKFFIRYIKAKSYEGTITTKDVDIDSSDLGMIQGRNILIVNDIYDKGYTLSSVLDLLFTMKPSTLYSCVLLEREDNHDMDVNVDFVGYKFKDDSFLVGYGLDYNGEYREVPFIFKVKK</sequence>
<name>A0A0F9EW24_9ZZZZ</name>
<dbReference type="GO" id="GO:0000287">
    <property type="term" value="F:magnesium ion binding"/>
    <property type="evidence" value="ECO:0007669"/>
    <property type="project" value="TreeGrafter"/>
</dbReference>
<dbReference type="GO" id="GO:0004422">
    <property type="term" value="F:hypoxanthine phosphoribosyltransferase activity"/>
    <property type="evidence" value="ECO:0007669"/>
    <property type="project" value="TreeGrafter"/>
</dbReference>
<feature type="domain" description="Phosphoribosyltransferase" evidence="1">
    <location>
        <begin position="11"/>
        <end position="161"/>
    </location>
</feature>
<dbReference type="PANTHER" id="PTHR43340:SF1">
    <property type="entry name" value="HYPOXANTHINE PHOSPHORIBOSYLTRANSFERASE"/>
    <property type="match status" value="1"/>
</dbReference>
<dbReference type="GO" id="GO:0032264">
    <property type="term" value="P:IMP salvage"/>
    <property type="evidence" value="ECO:0007669"/>
    <property type="project" value="TreeGrafter"/>
</dbReference>
<proteinExistence type="predicted"/>
<dbReference type="GO" id="GO:0006178">
    <property type="term" value="P:guanine salvage"/>
    <property type="evidence" value="ECO:0007669"/>
    <property type="project" value="TreeGrafter"/>
</dbReference>
<evidence type="ECO:0000259" key="1">
    <source>
        <dbReference type="Pfam" id="PF00156"/>
    </source>
</evidence>
<dbReference type="GO" id="GO:0046100">
    <property type="term" value="P:hypoxanthine metabolic process"/>
    <property type="evidence" value="ECO:0007669"/>
    <property type="project" value="TreeGrafter"/>
</dbReference>
<dbReference type="PANTHER" id="PTHR43340">
    <property type="entry name" value="HYPOXANTHINE-GUANINE PHOSPHORIBOSYLTRANSFERASE"/>
    <property type="match status" value="1"/>
</dbReference>
<dbReference type="Pfam" id="PF00156">
    <property type="entry name" value="Pribosyltran"/>
    <property type="match status" value="1"/>
</dbReference>
<protein>
    <recommendedName>
        <fullName evidence="1">Phosphoribosyltransferase domain-containing protein</fullName>
    </recommendedName>
</protein>
<dbReference type="CDD" id="cd06223">
    <property type="entry name" value="PRTases_typeI"/>
    <property type="match status" value="1"/>
</dbReference>
<dbReference type="InterPro" id="IPR000836">
    <property type="entry name" value="PRTase_dom"/>
</dbReference>
<dbReference type="AlphaFoldDB" id="A0A0F9EW24"/>
<gene>
    <name evidence="2" type="ORF">LCGC14_2104950</name>
</gene>
<dbReference type="GO" id="GO:0032263">
    <property type="term" value="P:GMP salvage"/>
    <property type="evidence" value="ECO:0007669"/>
    <property type="project" value="TreeGrafter"/>
</dbReference>
<dbReference type="EMBL" id="LAZR01025894">
    <property type="protein sequence ID" value="KKL70436.1"/>
    <property type="molecule type" value="Genomic_DNA"/>
</dbReference>
<dbReference type="GO" id="GO:0005829">
    <property type="term" value="C:cytosol"/>
    <property type="evidence" value="ECO:0007669"/>
    <property type="project" value="TreeGrafter"/>
</dbReference>
<comment type="caution">
    <text evidence="2">The sequence shown here is derived from an EMBL/GenBank/DDBJ whole genome shotgun (WGS) entry which is preliminary data.</text>
</comment>
<accession>A0A0F9EW24</accession>
<evidence type="ECO:0000313" key="2">
    <source>
        <dbReference type="EMBL" id="KKL70436.1"/>
    </source>
</evidence>
<dbReference type="InterPro" id="IPR029057">
    <property type="entry name" value="PRTase-like"/>
</dbReference>